<organism evidence="7 8">
    <name type="scientific">Stentor coeruleus</name>
    <dbReference type="NCBI Taxonomy" id="5963"/>
    <lineage>
        <taxon>Eukaryota</taxon>
        <taxon>Sar</taxon>
        <taxon>Alveolata</taxon>
        <taxon>Ciliophora</taxon>
        <taxon>Postciliodesmatophora</taxon>
        <taxon>Heterotrichea</taxon>
        <taxon>Heterotrichida</taxon>
        <taxon>Stentoridae</taxon>
        <taxon>Stentor</taxon>
    </lineage>
</organism>
<dbReference type="SUPFAM" id="SSF53036">
    <property type="entry name" value="Eukaryotic RPB5 N-terminal domain"/>
    <property type="match status" value="1"/>
</dbReference>
<dbReference type="FunFam" id="3.40.1340.10:FF:000001">
    <property type="entry name" value="DNA-directed RNA polymerases I, II, and III subunit RPABC1"/>
    <property type="match status" value="1"/>
</dbReference>
<dbReference type="InterPro" id="IPR005571">
    <property type="entry name" value="RNA_pol_Rpb5_N"/>
</dbReference>
<dbReference type="Pfam" id="PF01191">
    <property type="entry name" value="RNA_pol_Rpb5_C"/>
    <property type="match status" value="1"/>
</dbReference>
<dbReference type="HAMAP" id="MF_00025">
    <property type="entry name" value="RNApol_Rpo5_RPB5"/>
    <property type="match status" value="1"/>
</dbReference>
<protein>
    <recommendedName>
        <fullName evidence="9">RNA polymerase subunit H/Rpb5 C-terminal domain-containing protein</fullName>
    </recommendedName>
</protein>
<dbReference type="PANTHER" id="PTHR10535:SF0">
    <property type="entry name" value="DNA-DIRECTED RNA POLYMERASES I, II, AND III SUBUNIT RPABC1"/>
    <property type="match status" value="1"/>
</dbReference>
<dbReference type="FunFam" id="3.90.940.20:FF:000001">
    <property type="entry name" value="DNA-directed RNA polymerases I, II, and III subunit RPABC1"/>
    <property type="match status" value="1"/>
</dbReference>
<dbReference type="InterPro" id="IPR014381">
    <property type="entry name" value="Arch_Rpo5/euc_Rpb5"/>
</dbReference>
<comment type="subcellular location">
    <subcellularLocation>
        <location evidence="1">Nucleus</location>
    </subcellularLocation>
</comment>
<dbReference type="Pfam" id="PF03871">
    <property type="entry name" value="RNA_pol_Rpb5_N"/>
    <property type="match status" value="1"/>
</dbReference>
<dbReference type="Gene3D" id="3.40.1340.10">
    <property type="entry name" value="RNA polymerase, Rpb5, N-terminal domain"/>
    <property type="match status" value="1"/>
</dbReference>
<keyword evidence="2" id="KW-0804">Transcription</keyword>
<dbReference type="GO" id="GO:0003899">
    <property type="term" value="F:DNA-directed RNA polymerase activity"/>
    <property type="evidence" value="ECO:0007669"/>
    <property type="project" value="InterPro"/>
</dbReference>
<dbReference type="PIRSF" id="PIRSF000747">
    <property type="entry name" value="RPB5"/>
    <property type="match status" value="1"/>
</dbReference>
<comment type="caution">
    <text evidence="7">The sequence shown here is derived from an EMBL/GenBank/DDBJ whole genome shotgun (WGS) entry which is preliminary data.</text>
</comment>
<feature type="domain" description="RNA polymerase subunit H/Rpb5 C-terminal" evidence="5">
    <location>
        <begin position="131"/>
        <end position="202"/>
    </location>
</feature>
<dbReference type="PANTHER" id="PTHR10535">
    <property type="entry name" value="DNA-DIRECTED RNA POLYMERASES I, II, AND III SUBUNIT RPABC1"/>
    <property type="match status" value="1"/>
</dbReference>
<dbReference type="GO" id="GO:0005736">
    <property type="term" value="C:RNA polymerase I complex"/>
    <property type="evidence" value="ECO:0007669"/>
    <property type="project" value="TreeGrafter"/>
</dbReference>
<feature type="domain" description="RNA polymerase Rpb5 N-terminal" evidence="6">
    <location>
        <begin position="4"/>
        <end position="88"/>
    </location>
</feature>
<evidence type="ECO:0000313" key="8">
    <source>
        <dbReference type="Proteomes" id="UP000187209"/>
    </source>
</evidence>
<dbReference type="GO" id="GO:0005665">
    <property type="term" value="C:RNA polymerase II, core complex"/>
    <property type="evidence" value="ECO:0007669"/>
    <property type="project" value="TreeGrafter"/>
</dbReference>
<dbReference type="InterPro" id="IPR036710">
    <property type="entry name" value="RNA_pol_Rpb5_N_sf"/>
</dbReference>
<dbReference type="OrthoDB" id="248779at2759"/>
<dbReference type="GO" id="GO:0005666">
    <property type="term" value="C:RNA polymerase III complex"/>
    <property type="evidence" value="ECO:0007669"/>
    <property type="project" value="TreeGrafter"/>
</dbReference>
<proteinExistence type="inferred from homology"/>
<dbReference type="InterPro" id="IPR000783">
    <property type="entry name" value="RNA_pol_subH/Rpb5_C"/>
</dbReference>
<dbReference type="AlphaFoldDB" id="A0A1R2BE87"/>
<dbReference type="Proteomes" id="UP000187209">
    <property type="component" value="Unassembled WGS sequence"/>
</dbReference>
<evidence type="ECO:0008006" key="9">
    <source>
        <dbReference type="Google" id="ProtNLM"/>
    </source>
</evidence>
<evidence type="ECO:0000259" key="6">
    <source>
        <dbReference type="Pfam" id="PF03871"/>
    </source>
</evidence>
<sequence>MDTEEVNRLYRIWRTLTQMMQDRGYEVPDSLLMMSLKGFQQRLGDAKSREQISITLAKTDDPDSKIMTYFAEEARITVPIIANIAQRMHKDSIKRTVMIGKGSITPSAKQAIVEVQSHFIIEFFEEKELLMNITEHESVPKHIVMTEIEKAALLKRYRVKESQLPKIQVTDPVARYFGLIRGQVVKIIRTSETAGKYITYRLAV</sequence>
<dbReference type="GO" id="GO:0042797">
    <property type="term" value="P:tRNA transcription by RNA polymerase III"/>
    <property type="evidence" value="ECO:0007669"/>
    <property type="project" value="TreeGrafter"/>
</dbReference>
<keyword evidence="8" id="KW-1185">Reference proteome</keyword>
<evidence type="ECO:0000256" key="2">
    <source>
        <dbReference type="ARBA" id="ARBA00023163"/>
    </source>
</evidence>
<dbReference type="SUPFAM" id="SSF55287">
    <property type="entry name" value="RPB5-like RNA polymerase subunit"/>
    <property type="match status" value="1"/>
</dbReference>
<keyword evidence="3" id="KW-0539">Nucleus</keyword>
<evidence type="ECO:0000256" key="4">
    <source>
        <dbReference type="ARBA" id="ARBA00025765"/>
    </source>
</evidence>
<gene>
    <name evidence="7" type="ORF">SteCoe_25836</name>
</gene>
<dbReference type="InterPro" id="IPR035913">
    <property type="entry name" value="RPB5-like_sf"/>
</dbReference>
<dbReference type="EMBL" id="MPUH01000710">
    <property type="protein sequence ID" value="OMJ75099.1"/>
    <property type="molecule type" value="Genomic_DNA"/>
</dbReference>
<evidence type="ECO:0000313" key="7">
    <source>
        <dbReference type="EMBL" id="OMJ75099.1"/>
    </source>
</evidence>
<dbReference type="Gene3D" id="3.90.940.20">
    <property type="entry name" value="RPB5-like RNA polymerase subunit"/>
    <property type="match status" value="1"/>
</dbReference>
<dbReference type="GO" id="GO:0006366">
    <property type="term" value="P:transcription by RNA polymerase II"/>
    <property type="evidence" value="ECO:0007669"/>
    <property type="project" value="TreeGrafter"/>
</dbReference>
<comment type="similarity">
    <text evidence="4">Belongs to the archaeal Rpo5/eukaryotic RPB5 RNA polymerase subunit family.</text>
</comment>
<evidence type="ECO:0000256" key="3">
    <source>
        <dbReference type="ARBA" id="ARBA00023242"/>
    </source>
</evidence>
<dbReference type="NCBIfam" id="NF007129">
    <property type="entry name" value="PRK09570.1"/>
    <property type="match status" value="1"/>
</dbReference>
<name>A0A1R2BE87_9CILI</name>
<evidence type="ECO:0000259" key="5">
    <source>
        <dbReference type="Pfam" id="PF01191"/>
    </source>
</evidence>
<accession>A0A1R2BE87</accession>
<reference evidence="7 8" key="1">
    <citation type="submission" date="2016-11" db="EMBL/GenBank/DDBJ databases">
        <title>The macronuclear genome of Stentor coeruleus: a giant cell with tiny introns.</title>
        <authorList>
            <person name="Slabodnick M."/>
            <person name="Ruby J.G."/>
            <person name="Reiff S.B."/>
            <person name="Swart E.C."/>
            <person name="Gosai S."/>
            <person name="Prabakaran S."/>
            <person name="Witkowska E."/>
            <person name="Larue G.E."/>
            <person name="Fisher S."/>
            <person name="Freeman R.M."/>
            <person name="Gunawardena J."/>
            <person name="Chu W."/>
            <person name="Stover N.A."/>
            <person name="Gregory B.D."/>
            <person name="Nowacki M."/>
            <person name="Derisi J."/>
            <person name="Roy S.W."/>
            <person name="Marshall W.F."/>
            <person name="Sood P."/>
        </authorList>
    </citation>
    <scope>NUCLEOTIDE SEQUENCE [LARGE SCALE GENOMIC DNA]</scope>
    <source>
        <strain evidence="7">WM001</strain>
    </source>
</reference>
<evidence type="ECO:0000256" key="1">
    <source>
        <dbReference type="ARBA" id="ARBA00004123"/>
    </source>
</evidence>
<dbReference type="GO" id="GO:0003677">
    <property type="term" value="F:DNA binding"/>
    <property type="evidence" value="ECO:0007669"/>
    <property type="project" value="InterPro"/>
</dbReference>
<dbReference type="GO" id="GO:0006362">
    <property type="term" value="P:transcription elongation by RNA polymerase I"/>
    <property type="evidence" value="ECO:0007669"/>
    <property type="project" value="TreeGrafter"/>
</dbReference>